<dbReference type="Gene3D" id="1.10.10.10">
    <property type="entry name" value="Winged helix-like DNA-binding domain superfamily/Winged helix DNA-binding domain"/>
    <property type="match status" value="2"/>
</dbReference>
<evidence type="ECO:0000256" key="3">
    <source>
        <dbReference type="ARBA" id="ARBA00022723"/>
    </source>
</evidence>
<proteinExistence type="predicted"/>
<evidence type="ECO:0000259" key="12">
    <source>
        <dbReference type="Pfam" id="PF18052"/>
    </source>
</evidence>
<dbReference type="InterPro" id="IPR038005">
    <property type="entry name" value="RX-like_CC"/>
</dbReference>
<keyword evidence="7" id="KW-0611">Plant defense</keyword>
<keyword evidence="2" id="KW-0645">Protease</keyword>
<dbReference type="InterPro" id="IPR002182">
    <property type="entry name" value="NB-ARC"/>
</dbReference>
<evidence type="ECO:0000256" key="2">
    <source>
        <dbReference type="ARBA" id="ARBA00022670"/>
    </source>
</evidence>
<evidence type="ECO:0000259" key="14">
    <source>
        <dbReference type="Pfam" id="PF23598"/>
    </source>
</evidence>
<dbReference type="GO" id="GO:0006508">
    <property type="term" value="P:proteolysis"/>
    <property type="evidence" value="ECO:0007669"/>
    <property type="project" value="UniProtKB-KW"/>
</dbReference>
<keyword evidence="4" id="KW-0677">Repeat</keyword>
<feature type="domain" description="Disease resistance R13L4/SHOC-2-like LRR" evidence="14">
    <location>
        <begin position="576"/>
        <end position="889"/>
    </location>
</feature>
<feature type="domain" description="Disease resistance N-terminal" evidence="12">
    <location>
        <begin position="5"/>
        <end position="83"/>
    </location>
</feature>
<evidence type="ECO:0000259" key="10">
    <source>
        <dbReference type="Pfam" id="PF00931"/>
    </source>
</evidence>
<dbReference type="InterPro" id="IPR055414">
    <property type="entry name" value="LRR_R13L4/SHOC2-like"/>
</dbReference>
<dbReference type="Pfam" id="PF00931">
    <property type="entry name" value="NB-ARC"/>
    <property type="match status" value="2"/>
</dbReference>
<dbReference type="GO" id="GO:0046872">
    <property type="term" value="F:metal ion binding"/>
    <property type="evidence" value="ECO:0007669"/>
    <property type="project" value="UniProtKB-KW"/>
</dbReference>
<feature type="domain" description="Disease resistance protein winged helix" evidence="13">
    <location>
        <begin position="436"/>
        <end position="507"/>
    </location>
</feature>
<evidence type="ECO:0000256" key="9">
    <source>
        <dbReference type="ARBA" id="ARBA00023049"/>
    </source>
</evidence>
<dbReference type="Gene3D" id="3.40.50.300">
    <property type="entry name" value="P-loop containing nucleotide triphosphate hydrolases"/>
    <property type="match status" value="2"/>
</dbReference>
<dbReference type="InterPro" id="IPR042197">
    <property type="entry name" value="Apaf_helical"/>
</dbReference>
<evidence type="ECO:0000256" key="7">
    <source>
        <dbReference type="ARBA" id="ARBA00022821"/>
    </source>
</evidence>
<dbReference type="ExpressionAtlas" id="K4Q1E3">
    <property type="expression patterns" value="baseline"/>
</dbReference>
<dbReference type="SUPFAM" id="SSF52058">
    <property type="entry name" value="L domain-like"/>
    <property type="match status" value="1"/>
</dbReference>
<dbReference type="FunFam" id="1.10.10.10:FF:000322">
    <property type="entry name" value="Probable disease resistance protein At1g63360"/>
    <property type="match status" value="2"/>
</dbReference>
<dbReference type="InterPro" id="IPR041118">
    <property type="entry name" value="Rx_N"/>
</dbReference>
<keyword evidence="8" id="KW-0862">Zinc</keyword>
<keyword evidence="9" id="KW-0482">Metalloprotease</keyword>
<evidence type="ECO:0000256" key="6">
    <source>
        <dbReference type="ARBA" id="ARBA00022801"/>
    </source>
</evidence>
<dbReference type="GO" id="GO:0043531">
    <property type="term" value="F:ADP binding"/>
    <property type="evidence" value="ECO:0007669"/>
    <property type="project" value="InterPro"/>
</dbReference>
<keyword evidence="5" id="KW-0547">Nucleotide-binding</keyword>
<accession>K4Q1E3</accession>
<evidence type="ECO:0000256" key="4">
    <source>
        <dbReference type="ARBA" id="ARBA00022737"/>
    </source>
</evidence>
<evidence type="ECO:0008006" key="16">
    <source>
        <dbReference type="Google" id="ProtNLM"/>
    </source>
</evidence>
<dbReference type="Pfam" id="PF18052">
    <property type="entry name" value="Rx_N"/>
    <property type="match status" value="1"/>
</dbReference>
<dbReference type="Pfam" id="PF23598">
    <property type="entry name" value="LRR_14"/>
    <property type="match status" value="1"/>
</dbReference>
<dbReference type="PANTHER" id="PTHR23155:SF1185">
    <property type="entry name" value="DISEASE RESISTANCE RPP8-LIKE PROTEIN 3-RELATED"/>
    <property type="match status" value="1"/>
</dbReference>
<evidence type="ECO:0000256" key="1">
    <source>
        <dbReference type="ARBA" id="ARBA00001947"/>
    </source>
</evidence>
<dbReference type="Gene3D" id="3.80.10.10">
    <property type="entry name" value="Ribonuclease Inhibitor"/>
    <property type="match status" value="1"/>
</dbReference>
<evidence type="ECO:0000259" key="13">
    <source>
        <dbReference type="Pfam" id="PF23559"/>
    </source>
</evidence>
<organism evidence="15">
    <name type="scientific">Beta vulgaris</name>
    <name type="common">Sugar beet</name>
    <dbReference type="NCBI Taxonomy" id="161934"/>
    <lineage>
        <taxon>Eukaryota</taxon>
        <taxon>Viridiplantae</taxon>
        <taxon>Streptophyta</taxon>
        <taxon>Embryophyta</taxon>
        <taxon>Tracheophyta</taxon>
        <taxon>Spermatophyta</taxon>
        <taxon>Magnoliopsida</taxon>
        <taxon>eudicotyledons</taxon>
        <taxon>Gunneridae</taxon>
        <taxon>Pentapetalae</taxon>
        <taxon>Caryophyllales</taxon>
        <taxon>Chenopodiaceae</taxon>
        <taxon>Betoideae</taxon>
        <taxon>Beta</taxon>
    </lineage>
</organism>
<dbReference type="GO" id="GO:0004222">
    <property type="term" value="F:metalloendopeptidase activity"/>
    <property type="evidence" value="ECO:0007669"/>
    <property type="project" value="InterPro"/>
</dbReference>
<dbReference type="InterPro" id="IPR032675">
    <property type="entry name" value="LRR_dom_sf"/>
</dbReference>
<evidence type="ECO:0000256" key="8">
    <source>
        <dbReference type="ARBA" id="ARBA00022833"/>
    </source>
</evidence>
<dbReference type="InterPro" id="IPR058922">
    <property type="entry name" value="WHD_DRP"/>
</dbReference>
<dbReference type="GO" id="GO:0098542">
    <property type="term" value="P:defense response to other organism"/>
    <property type="evidence" value="ECO:0007669"/>
    <property type="project" value="TreeGrafter"/>
</dbReference>
<evidence type="ECO:0000259" key="11">
    <source>
        <dbReference type="Pfam" id="PF01435"/>
    </source>
</evidence>
<dbReference type="SUPFAM" id="SSF52540">
    <property type="entry name" value="P-loop containing nucleoside triphosphate hydrolases"/>
    <property type="match status" value="2"/>
</dbReference>
<dbReference type="Gene3D" id="1.20.5.4130">
    <property type="match status" value="1"/>
</dbReference>
<evidence type="ECO:0000313" key="15">
    <source>
        <dbReference type="EMBL" id="BAM64837.1"/>
    </source>
</evidence>
<feature type="domain" description="NB-ARC" evidence="10">
    <location>
        <begin position="172"/>
        <end position="349"/>
    </location>
</feature>
<dbReference type="Pfam" id="PF01435">
    <property type="entry name" value="Peptidase_M48"/>
    <property type="match status" value="1"/>
</dbReference>
<feature type="domain" description="Peptidase M48" evidence="11">
    <location>
        <begin position="1701"/>
        <end position="1744"/>
    </location>
</feature>
<dbReference type="InterPro" id="IPR027417">
    <property type="entry name" value="P-loop_NTPase"/>
</dbReference>
<dbReference type="PRINTS" id="PR00364">
    <property type="entry name" value="DISEASERSIST"/>
</dbReference>
<feature type="domain" description="Disease resistance protein winged helix" evidence="13">
    <location>
        <begin position="1221"/>
        <end position="1291"/>
    </location>
</feature>
<dbReference type="InterPro" id="IPR036388">
    <property type="entry name" value="WH-like_DNA-bd_sf"/>
</dbReference>
<keyword evidence="6" id="KW-0378">Hydrolase</keyword>
<dbReference type="FunFam" id="3.40.50.300:FF:001091">
    <property type="entry name" value="Probable disease resistance protein At1g61300"/>
    <property type="match status" value="2"/>
</dbReference>
<dbReference type="CDD" id="cd14798">
    <property type="entry name" value="RX-CC_like"/>
    <property type="match status" value="1"/>
</dbReference>
<dbReference type="InterPro" id="IPR044974">
    <property type="entry name" value="Disease_R_plants"/>
</dbReference>
<dbReference type="PANTHER" id="PTHR23155">
    <property type="entry name" value="DISEASE RESISTANCE PROTEIN RP"/>
    <property type="match status" value="1"/>
</dbReference>
<sequence>MAEQIVESVVQWIGLLLLREASILFNVAEQVQGLQQELILMHQYLKDADAKQEAGEVCILIDQIRQIAYEAEDVIDTYILKIPAPDKHRLMRYGQYLHNAPHLYKVGKKIEAIQSKVQQSIGRLNACGVRRIVPELREGFRKLHKEECWRVQPRSYPYEDDNNSDYVVGLENDISKVLEVVTGEGNTDINVISIVGMGGCGKTTLARKLFNHPFVKECFMNCMAWVFISQEWNTRHIISEILRKVGGPEDTSQLHAGMNVQELVDKLRNILKEKLYLIVLDDVWQREALKEILPAFPYGMSNRGSKIIITTRKGEIIQYQNLQRNLYIHEPQPLSEVESWQLFSKISLSHRTDCDLEGFESLGKEMLKKCGGLPLAIVALAGILNPRGSIGQWQQVNEAVRSRIMEDKGTNVQDLLTLSYDDLPNYLKPCFLLLGLFPEDCQIPAGMLMRMWIAEGFVATHEHMSPEDVAMQFLEELSQRFMIQVVRTNFKEAIKVIQLHDLLRDLCIRKAKEQSFLQIYTAIDDQATASGVSTIVQPRRAALHSSFSFPTQASSLRSLLLLTGSTIFDAAYVPKETIDMSIVHQKFKLLKLLNLWGIKTNTGALPAELGSLIHLRYLSVRASNITELPMSIGNLRNLLTLDYRNINDSNCDTPVKIPNVFSRLKQLRHLFLPVECPWNVMDLQLSSMQNLQILWGVKQNAGDNWLSTELPKLSLTVKKLKINVSTEKELKAAFTCPSLVSGGLRTFHCELRDGLAFQEVKSLSHDKCLHKLILTGLVRMNLSLLLPINLLSLQLKDSMLKDYADPFLALGTLEHLKLLRLSNFFNGTTLACKPGSFLQLEELSIENMKNLVNLMIGNGAMPCLKKLELVSCPCLQELPQGMEFVTTLQQLEYFEMPLKFCVSAADNGWGDSEPFPSTITIRSSSLRDKNWKQNRRSYPYEDDKEKYVIGLEEDIKKLVELLMGEGKSHVHVLSIAGMGGSGKTTLARKLYNHPNAKEYFNCMAWVFISQEWSTRNILSQILRKIRGLKETNRLHARLSLKELMDRVRNTLKDKSFLVVLDDLWTREALEEILPALPWENTKWGSKIIITTRNREISQLPNLQQYLYIHEPQALSEEDSWVLFSKIAFNCQTTNCNTETFERLGKDMLKKCGGLPLAIVALAEILSQRGSIEEWHHVNDSVLSKVMEHTCTSMYGNVQDSLALSYDDLPEALHPCFLYLSLFPEKCEISVGMLSRMWIAEDLVSTQEEMSAEDVAMQCLKELNCRFMIQVVRTNFEGAMKTIHLHHLLYEICVIKAKQRSFLQIFTPINILADRDTSISCKAAFYSSMGLRSLLMLSTGFPKDMSDFGIARCDLKQLRLLKLWGVKTATGSLPIEIGSLIHLRHLYLPTKCSVGLEWFEWSALKNLEVLWGVSYGWWSGSFSKEIVKLSTTVKKLKVIVSTVKDLEAAFNCPSIISDRLQTLYCLPSNAIHMQFEDSEFHGSGQEAIERGWFKGWDLVLPHNLQAIIEQCDSPIEPSSLNELQEKITAGIYLNNYKQAIGFNSLVKSELQKYWIVKRNYCCYNCFMLYSTNLWCDHDAWELTEMEESVNSSITTDNDEPSFYIGKKLKYFTSNTDIVKKLIFRLEIEMHMVKIQERKHLVIPLTSLEIKIGEFMKKKLYDGKILPATHRASVRARVVFEHIIVCLDHKLIHEGHGSKTTTKHLEVFVVDEPRVFSFCFPGGMIVVSTGLLNYFHSDSELAAIIGTQRYLPDHFQWQEHDLSDKPRDEWIRLSVGKFKTSSAHVGKMTFSLEEIEPQLIIQGVCIWIAVGQLRLYHCCAVHQWLILTPWNLSDSFQQFCCRTYLTERTEVHDRLLLSFKRTYPTKRSFKRINCIHYQPLLHCYLIRLLNLPIHSKWAKNELNQTIIRFSRFVITGELGNQCVPSVHTPH</sequence>
<dbReference type="Gene3D" id="1.10.8.430">
    <property type="entry name" value="Helical domain of apoptotic protease-activating factors"/>
    <property type="match status" value="2"/>
</dbReference>
<evidence type="ECO:0000256" key="5">
    <source>
        <dbReference type="ARBA" id="ARBA00022741"/>
    </source>
</evidence>
<reference evidence="15" key="1">
    <citation type="journal article" date="2012" name="Genetics">
        <title>Unusual and typical features of a novel restorer-of-fertility gene of sugar beet (Beta vulgaris L.).</title>
        <authorList>
            <person name="Matsuhira H."/>
            <person name="Kagami H."/>
            <person name="Kurata M."/>
            <person name="Kitazaki K."/>
            <person name="Matsunaga M."/>
            <person name="Hamaguchi Y."/>
            <person name="Hagihara E."/>
            <person name="Ueda M."/>
            <person name="Harada M."/>
            <person name="Muramatsu A."/>
            <person name="Yui-Kurino R."/>
            <person name="Taguchi K."/>
            <person name="Tamagake H."/>
            <person name="Mikami T."/>
            <person name="Kubo T."/>
        </authorList>
    </citation>
    <scope>NUCLEOTIDE SEQUENCE</scope>
</reference>
<dbReference type="InterPro" id="IPR001915">
    <property type="entry name" value="Peptidase_M48"/>
</dbReference>
<feature type="domain" description="NB-ARC" evidence="10">
    <location>
        <begin position="952"/>
        <end position="1129"/>
    </location>
</feature>
<protein>
    <recommendedName>
        <fullName evidence="16">Disease resistance protein</fullName>
    </recommendedName>
</protein>
<name>K4Q1E3_BETVU</name>
<dbReference type="Pfam" id="PF23559">
    <property type="entry name" value="WHD_DRP"/>
    <property type="match status" value="2"/>
</dbReference>
<keyword evidence="3" id="KW-0479">Metal-binding</keyword>
<comment type="cofactor">
    <cofactor evidence="1">
        <name>Zn(2+)</name>
        <dbReference type="ChEBI" id="CHEBI:29105"/>
    </cofactor>
</comment>
<dbReference type="EMBL" id="AB646135">
    <property type="protein sequence ID" value="BAM64837.1"/>
    <property type="molecule type" value="Genomic_DNA"/>
</dbReference>